<feature type="transmembrane region" description="Helical" evidence="6">
    <location>
        <begin position="519"/>
        <end position="542"/>
    </location>
</feature>
<dbReference type="RefSeq" id="XP_035340953.1">
    <property type="nucleotide sequence ID" value="XM_035485060.1"/>
</dbReference>
<dbReference type="GO" id="GO:0016020">
    <property type="term" value="C:membrane"/>
    <property type="evidence" value="ECO:0007669"/>
    <property type="project" value="UniProtKB-SubCell"/>
</dbReference>
<dbReference type="InterPro" id="IPR050598">
    <property type="entry name" value="AminoAcid_Transporter"/>
</dbReference>
<dbReference type="GO" id="GO:0015179">
    <property type="term" value="F:L-amino acid transmembrane transporter activity"/>
    <property type="evidence" value="ECO:0007669"/>
    <property type="project" value="TreeGrafter"/>
</dbReference>
<feature type="transmembrane region" description="Helical" evidence="6">
    <location>
        <begin position="441"/>
        <end position="467"/>
    </location>
</feature>
<dbReference type="OrthoDB" id="4486741at2759"/>
<feature type="transmembrane region" description="Helical" evidence="6">
    <location>
        <begin position="415"/>
        <end position="435"/>
    </location>
</feature>
<dbReference type="AlphaFoldDB" id="A0A7H8QLN0"/>
<feature type="transmembrane region" description="Helical" evidence="6">
    <location>
        <begin position="122"/>
        <end position="144"/>
    </location>
</feature>
<evidence type="ECO:0000256" key="5">
    <source>
        <dbReference type="SAM" id="MobiDB-lite"/>
    </source>
</evidence>
<feature type="transmembrane region" description="Helical" evidence="6">
    <location>
        <begin position="241"/>
        <end position="259"/>
    </location>
</feature>
<feature type="transmembrane region" description="Helical" evidence="6">
    <location>
        <begin position="164"/>
        <end position="189"/>
    </location>
</feature>
<evidence type="ECO:0000313" key="8">
    <source>
        <dbReference type="Proteomes" id="UP000509510"/>
    </source>
</evidence>
<sequence length="626" mass="69133">MDRDANSPIRNWSEGPDIQVNSTSIELPDISPPRSRAAESLRNINIPNGHTEVHTQLNSISRTRDFTENDQNDDEGSVRTVFTRSLRTWDVAALIINKMIGTGIFTTPGVVLSLTGSKTISIILWLVGGIHTLLCLTVYLEFGVALPHTGGELIYLDEMYYKPALLATVLFSGFFICFGTSASNSIAFARYVMLAAEPGVQNESNLDARLVGFIAITINLVCCLLLYFSSRLALALNRITATYKIVLLLVVFIMGLVASREQDSGTHDFENTYSSGSTKTLSALVYILFAYQGWENANYVAGEIVAPKRTLRNGAGLAVFIVTSLYILVTLGLYLACSYKVASDDTASLGLTIYMTERVSGGSLAIKIAIALSAFGNMIAVAFTSSKVKQAIAAKRIIPFYRSIAKNDKHFETPAGALVLHSIFTTVMIIVTVAVRPSPDVYNLVLAIFTYGHVIVITLVGASAFWIEKRLGNRPQGWKPGYIKSSFIRRTLATLFIGMNMLILVEGGRLTADGEIPRYWWPAIFAIIVAGSFVYWGAFRILMLRNPFGARRSKHENRNRSRTVDSGEQRPEETVGQALFGVNIKILNEDSPGYYQDDIEYSPNDFKDGSRWRILYTVSLKPQAYM</sequence>
<keyword evidence="4 6" id="KW-0472">Membrane</keyword>
<keyword evidence="3 6" id="KW-1133">Transmembrane helix</keyword>
<dbReference type="Pfam" id="PF13520">
    <property type="entry name" value="AA_permease_2"/>
    <property type="match status" value="1"/>
</dbReference>
<dbReference type="PANTHER" id="PTHR11785">
    <property type="entry name" value="AMINO ACID TRANSPORTER"/>
    <property type="match status" value="1"/>
</dbReference>
<evidence type="ECO:0000256" key="4">
    <source>
        <dbReference type="ARBA" id="ARBA00023136"/>
    </source>
</evidence>
<dbReference type="InterPro" id="IPR002293">
    <property type="entry name" value="AA/rel_permease1"/>
</dbReference>
<evidence type="ECO:0008006" key="9">
    <source>
        <dbReference type="Google" id="ProtNLM"/>
    </source>
</evidence>
<protein>
    <recommendedName>
        <fullName evidence="9">Amino acid permease/ SLC12A domain-containing protein</fullName>
    </recommendedName>
</protein>
<dbReference type="Proteomes" id="UP000509510">
    <property type="component" value="Chromosome I"/>
</dbReference>
<evidence type="ECO:0000313" key="7">
    <source>
        <dbReference type="EMBL" id="QKX54774.1"/>
    </source>
</evidence>
<feature type="transmembrane region" description="Helical" evidence="6">
    <location>
        <begin position="364"/>
        <end position="386"/>
    </location>
</feature>
<keyword evidence="8" id="KW-1185">Reference proteome</keyword>
<evidence type="ECO:0000256" key="3">
    <source>
        <dbReference type="ARBA" id="ARBA00022989"/>
    </source>
</evidence>
<comment type="subcellular location">
    <subcellularLocation>
        <location evidence="1">Membrane</location>
        <topology evidence="1">Multi-pass membrane protein</topology>
    </subcellularLocation>
</comment>
<feature type="transmembrane region" description="Helical" evidence="6">
    <location>
        <begin position="317"/>
        <end position="336"/>
    </location>
</feature>
<proteinExistence type="predicted"/>
<feature type="transmembrane region" description="Helical" evidence="6">
    <location>
        <begin position="487"/>
        <end position="507"/>
    </location>
</feature>
<feature type="region of interest" description="Disordered" evidence="5">
    <location>
        <begin position="1"/>
        <end position="33"/>
    </location>
</feature>
<evidence type="ECO:0000256" key="2">
    <source>
        <dbReference type="ARBA" id="ARBA00022692"/>
    </source>
</evidence>
<accession>A0A7H8QLN0</accession>
<gene>
    <name evidence="7" type="ORF">TRUGW13939_01863</name>
</gene>
<dbReference type="GeneID" id="55989373"/>
<evidence type="ECO:0000256" key="6">
    <source>
        <dbReference type="SAM" id="Phobius"/>
    </source>
</evidence>
<feature type="transmembrane region" description="Helical" evidence="6">
    <location>
        <begin position="210"/>
        <end position="229"/>
    </location>
</feature>
<dbReference type="Gene3D" id="1.20.1740.10">
    <property type="entry name" value="Amino acid/polyamine transporter I"/>
    <property type="match status" value="1"/>
</dbReference>
<evidence type="ECO:0000256" key="1">
    <source>
        <dbReference type="ARBA" id="ARBA00004141"/>
    </source>
</evidence>
<organism evidence="7 8">
    <name type="scientific">Talaromyces rugulosus</name>
    <name type="common">Penicillium rugulosum</name>
    <dbReference type="NCBI Taxonomy" id="121627"/>
    <lineage>
        <taxon>Eukaryota</taxon>
        <taxon>Fungi</taxon>
        <taxon>Dikarya</taxon>
        <taxon>Ascomycota</taxon>
        <taxon>Pezizomycotina</taxon>
        <taxon>Eurotiomycetes</taxon>
        <taxon>Eurotiomycetidae</taxon>
        <taxon>Eurotiales</taxon>
        <taxon>Trichocomaceae</taxon>
        <taxon>Talaromyces</taxon>
        <taxon>Talaromyces sect. Islandici</taxon>
    </lineage>
</organism>
<dbReference type="EMBL" id="CP055898">
    <property type="protein sequence ID" value="QKX54774.1"/>
    <property type="molecule type" value="Genomic_DNA"/>
</dbReference>
<keyword evidence="2 6" id="KW-0812">Transmembrane</keyword>
<dbReference type="PANTHER" id="PTHR11785:SF382">
    <property type="entry name" value="LOW-AFFINITY METHIONINE PERMEASE"/>
    <property type="match status" value="1"/>
</dbReference>
<dbReference type="KEGG" id="trg:TRUGW13939_01863"/>
<reference evidence="8" key="1">
    <citation type="submission" date="2020-06" db="EMBL/GenBank/DDBJ databases">
        <title>A chromosome-scale genome assembly of Talaromyces rugulosus W13939.</title>
        <authorList>
            <person name="Wang B."/>
            <person name="Guo L."/>
            <person name="Ye K."/>
            <person name="Wang L."/>
        </authorList>
    </citation>
    <scope>NUCLEOTIDE SEQUENCE [LARGE SCALE GENOMIC DNA]</scope>
    <source>
        <strain evidence="8">W13939</strain>
    </source>
</reference>
<name>A0A7H8QLN0_TALRU</name>